<evidence type="ECO:0000313" key="4">
    <source>
        <dbReference type="Proteomes" id="UP000807469"/>
    </source>
</evidence>
<feature type="region of interest" description="Disordered" evidence="1">
    <location>
        <begin position="1"/>
        <end position="21"/>
    </location>
</feature>
<dbReference type="PANTHER" id="PTHR38248:SF2">
    <property type="entry name" value="FUNK1 11"/>
    <property type="match status" value="1"/>
</dbReference>
<dbReference type="InterPro" id="IPR040976">
    <property type="entry name" value="Pkinase_fungal"/>
</dbReference>
<gene>
    <name evidence="3" type="ORF">BDN70DRAFT_994482</name>
</gene>
<dbReference type="Gene3D" id="1.10.510.10">
    <property type="entry name" value="Transferase(Phosphotransferase) domain 1"/>
    <property type="match status" value="1"/>
</dbReference>
<dbReference type="EMBL" id="MU155243">
    <property type="protein sequence ID" value="KAF9478079.1"/>
    <property type="molecule type" value="Genomic_DNA"/>
</dbReference>
<dbReference type="PANTHER" id="PTHR38248">
    <property type="entry name" value="FUNK1 6"/>
    <property type="match status" value="1"/>
</dbReference>
<organism evidence="3 4">
    <name type="scientific">Pholiota conissans</name>
    <dbReference type="NCBI Taxonomy" id="109636"/>
    <lineage>
        <taxon>Eukaryota</taxon>
        <taxon>Fungi</taxon>
        <taxon>Dikarya</taxon>
        <taxon>Basidiomycota</taxon>
        <taxon>Agaricomycotina</taxon>
        <taxon>Agaricomycetes</taxon>
        <taxon>Agaricomycetidae</taxon>
        <taxon>Agaricales</taxon>
        <taxon>Agaricineae</taxon>
        <taxon>Strophariaceae</taxon>
        <taxon>Pholiota</taxon>
    </lineage>
</organism>
<dbReference type="InterPro" id="IPR011009">
    <property type="entry name" value="Kinase-like_dom_sf"/>
</dbReference>
<dbReference type="SUPFAM" id="SSF56112">
    <property type="entry name" value="Protein kinase-like (PK-like)"/>
    <property type="match status" value="1"/>
</dbReference>
<keyword evidence="4" id="KW-1185">Reference proteome</keyword>
<evidence type="ECO:0000256" key="1">
    <source>
        <dbReference type="SAM" id="MobiDB-lite"/>
    </source>
</evidence>
<feature type="domain" description="Fungal-type protein kinase" evidence="2">
    <location>
        <begin position="166"/>
        <end position="508"/>
    </location>
</feature>
<reference evidence="3" key="1">
    <citation type="submission" date="2020-11" db="EMBL/GenBank/DDBJ databases">
        <authorList>
            <consortium name="DOE Joint Genome Institute"/>
            <person name="Ahrendt S."/>
            <person name="Riley R."/>
            <person name="Andreopoulos W."/>
            <person name="Labutti K."/>
            <person name="Pangilinan J."/>
            <person name="Ruiz-Duenas F.J."/>
            <person name="Barrasa J.M."/>
            <person name="Sanchez-Garcia M."/>
            <person name="Camarero S."/>
            <person name="Miyauchi S."/>
            <person name="Serrano A."/>
            <person name="Linde D."/>
            <person name="Babiker R."/>
            <person name="Drula E."/>
            <person name="Ayuso-Fernandez I."/>
            <person name="Pacheco R."/>
            <person name="Padilla G."/>
            <person name="Ferreira P."/>
            <person name="Barriuso J."/>
            <person name="Kellner H."/>
            <person name="Castanera R."/>
            <person name="Alfaro M."/>
            <person name="Ramirez L."/>
            <person name="Pisabarro A.G."/>
            <person name="Kuo A."/>
            <person name="Tritt A."/>
            <person name="Lipzen A."/>
            <person name="He G."/>
            <person name="Yan M."/>
            <person name="Ng V."/>
            <person name="Cullen D."/>
            <person name="Martin F."/>
            <person name="Rosso M.-N."/>
            <person name="Henrissat B."/>
            <person name="Hibbett D."/>
            <person name="Martinez A.T."/>
            <person name="Grigoriev I.V."/>
        </authorList>
    </citation>
    <scope>NUCLEOTIDE SEQUENCE</scope>
    <source>
        <strain evidence="3">CIRM-BRFM 674</strain>
    </source>
</reference>
<name>A0A9P5Z0V1_9AGAR</name>
<accession>A0A9P5Z0V1</accession>
<dbReference type="OrthoDB" id="5584477at2759"/>
<evidence type="ECO:0000313" key="3">
    <source>
        <dbReference type="EMBL" id="KAF9478079.1"/>
    </source>
</evidence>
<dbReference type="Proteomes" id="UP000807469">
    <property type="component" value="Unassembled WGS sequence"/>
</dbReference>
<proteinExistence type="predicted"/>
<sequence length="619" mass="70681">MSERSHNLTLIPNPRSPPEDDTLRPVTQEEFNNVNADFSPHIWRRQSGDLSDEHRWLPTPNIEAFLDTILGKCIDNRMYDASLNRWALGSDTQGAGLVEGYYQLLRNLLPLWDTKGLFLVGRQPVSDTISFEKPAPLLAFCRQSYPSEVINYDTYVIPIEVSWLDSEGSFDNLRLQLGVYASRCLGARSERHSVSCIYLFQRSMGIAVFDRNGYHTTSLIHIHEQPKSFIYAIFCLTQPAPPIDVIHRNPRDRNSYMFLTDARTGKMHQYHLIKGKSDCLRFCGRATTAWLVRSREGQYLMIKRSWAYNGPDEPLDESEGMILAKVQGLSGVAQMLAYTKGTTGYNNDTLEVPYGSRHHDDPFGTDVALRIRYARIHSAFVTEYYSRSINEVENPRLLLSIFRDAIEGHRNLWNIGICHRDISPKNIRIKVEGNQFRGVLVGLDKAKPINSPVIVVPSLRDVVSGITRYKNGYQSMYVLSVSMSTRKTAYPSYLDDLESFFYVLCVICSVNCETHPASNTNRQSNDDVRLINSWPSEDTMVSLSAKRAFFGRPIKNFVAPMFGSVFIDLLGHLRELVLKYDSEKRNAWENRYAFSVAPPRSTDGYEDFIYHIDCALKQL</sequence>
<dbReference type="AlphaFoldDB" id="A0A9P5Z0V1"/>
<comment type="caution">
    <text evidence="3">The sequence shown here is derived from an EMBL/GenBank/DDBJ whole genome shotgun (WGS) entry which is preliminary data.</text>
</comment>
<evidence type="ECO:0000259" key="2">
    <source>
        <dbReference type="Pfam" id="PF17667"/>
    </source>
</evidence>
<protein>
    <recommendedName>
        <fullName evidence="2">Fungal-type protein kinase domain-containing protein</fullName>
    </recommendedName>
</protein>
<dbReference type="Pfam" id="PF17667">
    <property type="entry name" value="Pkinase_fungal"/>
    <property type="match status" value="1"/>
</dbReference>